<dbReference type="eggNOG" id="COG0046">
    <property type="taxonomic scope" value="Bacteria"/>
</dbReference>
<sequence length="1194" mass="133149">MSLIYAKKYKGFDEESQKWATEAAEYLNIHGEFNFYDVYDFVAISEAAFDVIKKKIFNDNTSEYVTECPDFKGRTFRYSEVTGQYNERQDMVECAANLLVDERIVLNHSRIVEILNVDEAAFNQFKDYFLNPMENVEIPMEGKDKRIFTSSWDELEPVSGFRNFTEEELEAYRTNFSFDMQDLKLVQAYFQREERDPNVSELKMIDTYWSDHCRHTTFLTEIENVTFEEGLYSEVIEQAYHDYLETREFVYGEHKKPMSLMDLGTINARLSRKKGELDDEDKSDEVNACTVNVVVNVDDIEQDYLLYFKNETHNHPTEIEPFGGASTCIGGGIRDPLSGRSFPYQGLRLTGSKSPLTAYEDTIPGKRSSRQICQVAMEGFSDYANQIGINAGVAKEFYHPGFEAKRLELGAVVAVAAKEDVKREQPVVGDKILLMGGSTGRDGLGAAVGSSKIQTDESLEKAGTDVQKGNPSAERKIIRVFNNPKASRLIKKSNDFGAGGVAVAIGELADGLSIYLDRVPVKYEGMHPGEIALSESQERMAVVIAPEDVEEFLTYCHAEDVQVAVVADVTESRRIEMYYDGEKVIDISREFLDTNGGRKFQDVTVVPTEQSIAQPVEHDLVALLSEVENASQQALIDNFDATIYSGNVLYPLGGKYKLTPQLGMVHKIPVHLFGGLKTDDASVMTYGYDPYLAVKSPYYGGYHAIMNSVLKAVALGVDASTIRLTVQEYFESLKGNPERWGKPLEALLGAYTAMRQVNLPSIGGKDSMSGSFEDIDVPPSVVSFAVGMTQVDRVVSREFKQLGSDILLISLPLLEDGKVDNQRLFDVFKLIHEALLGEQILAISTLSPQGGALDLFEMAAGNHIGFEVNEDALNDLFTENQLGFLIETTNVEFFEGYAQLIGRTAEDVKIGQASYELEQLIATWQAPLNSVYGLMPLVDYVQCQPQQQPQVVESTKRVVIPVLLGASGEYDLRKEFTLRNCEVEEVIIHTSTKEAYDQSLATLVEAIHRSDILAFPNGATLGDEPQMEGKFEELVIRDTRIQEAITDLLGRNGKILGIGSGFKGLILSGLIEHGQVAAQTDIQIAPFPRMKYWGTVLTACGREGTVLEGQRYFAPISSRYGIIRCDEKYITNGQVLSTYDQFIENELAIDAMCDPSGQIIGVNSLIDRYDEDACININKAGRPMIIDVLLKEEQ</sequence>
<dbReference type="GO" id="GO:0004642">
    <property type="term" value="F:phosphoribosylformylglycinamidine synthase activity"/>
    <property type="evidence" value="ECO:0007669"/>
    <property type="project" value="TreeGrafter"/>
</dbReference>
<keyword evidence="1" id="KW-0436">Ligase</keyword>
<keyword evidence="5" id="KW-0067">ATP-binding</keyword>
<evidence type="ECO:0000259" key="7">
    <source>
        <dbReference type="Pfam" id="PF02769"/>
    </source>
</evidence>
<dbReference type="Gene3D" id="3.90.650.10">
    <property type="entry name" value="PurM-like C-terminal domain"/>
    <property type="match status" value="1"/>
</dbReference>
<evidence type="ECO:0000256" key="5">
    <source>
        <dbReference type="ARBA" id="ARBA00022840"/>
    </source>
</evidence>
<accession>K1LCL1</accession>
<reference evidence="9 10" key="1">
    <citation type="submission" date="2012-07" db="EMBL/GenBank/DDBJ databases">
        <title>The Genome Sequence of Facklamia ignava CCUG 37419.</title>
        <authorList>
            <consortium name="The Broad Institute Genome Sequencing Platform"/>
            <person name="Earl A."/>
            <person name="Ward D."/>
            <person name="Feldgarden M."/>
            <person name="Gevers D."/>
            <person name="Huys G."/>
            <person name="Walker B."/>
            <person name="Young S.K."/>
            <person name="Zeng Q."/>
            <person name="Gargeya S."/>
            <person name="Fitzgerald M."/>
            <person name="Haas B."/>
            <person name="Abouelleil A."/>
            <person name="Alvarado L."/>
            <person name="Arachchi H.M."/>
            <person name="Berlin A.M."/>
            <person name="Chapman S.B."/>
            <person name="Goldberg J."/>
            <person name="Griggs A."/>
            <person name="Gujja S."/>
            <person name="Hansen M."/>
            <person name="Howarth C."/>
            <person name="Imamovic A."/>
            <person name="Larimer J."/>
            <person name="McCowen C."/>
            <person name="Montmayeur A."/>
            <person name="Murphy C."/>
            <person name="Neiman D."/>
            <person name="Pearson M."/>
            <person name="Priest M."/>
            <person name="Roberts A."/>
            <person name="Saif S."/>
            <person name="Shea T."/>
            <person name="Sisk P."/>
            <person name="Sykes S."/>
            <person name="Wortman J."/>
            <person name="Nusbaum C."/>
            <person name="Birren B."/>
        </authorList>
    </citation>
    <scope>NUCLEOTIDE SEQUENCE [LARGE SCALE GENOMIC DNA]</scope>
    <source>
        <strain evidence="9 10">CCUG 37419</strain>
    </source>
</reference>
<evidence type="ECO:0000256" key="3">
    <source>
        <dbReference type="ARBA" id="ARBA00022741"/>
    </source>
</evidence>
<dbReference type="InterPro" id="IPR029062">
    <property type="entry name" value="Class_I_gatase-like"/>
</dbReference>
<dbReference type="HOGENOM" id="CLU_003100_2_0_9"/>
<feature type="domain" description="Phosphoribosylformylglycinamidine synthase linker" evidence="8">
    <location>
        <begin position="178"/>
        <end position="215"/>
    </location>
</feature>
<dbReference type="InterPro" id="IPR036921">
    <property type="entry name" value="PurM-like_N_sf"/>
</dbReference>
<gene>
    <name evidence="9" type="ORF">HMPREF9707_01258</name>
</gene>
<dbReference type="SUPFAM" id="SSF55326">
    <property type="entry name" value="PurM N-terminal domain-like"/>
    <property type="match status" value="2"/>
</dbReference>
<dbReference type="InterPro" id="IPR041609">
    <property type="entry name" value="PurL_linker"/>
</dbReference>
<dbReference type="Gene3D" id="3.40.50.880">
    <property type="match status" value="1"/>
</dbReference>
<keyword evidence="4" id="KW-0658">Purine biosynthesis</keyword>
<name>K1LCL1_9LACT</name>
<evidence type="ECO:0000256" key="4">
    <source>
        <dbReference type="ARBA" id="ARBA00022755"/>
    </source>
</evidence>
<organism evidence="9 10">
    <name type="scientific">Falseniella ignava CCUG 37419</name>
    <dbReference type="NCBI Taxonomy" id="883112"/>
    <lineage>
        <taxon>Bacteria</taxon>
        <taxon>Bacillati</taxon>
        <taxon>Bacillota</taxon>
        <taxon>Bacilli</taxon>
        <taxon>Lactobacillales</taxon>
        <taxon>Aerococcaceae</taxon>
        <taxon>Falseniella</taxon>
    </lineage>
</organism>
<keyword evidence="2" id="KW-0479">Metal-binding</keyword>
<comment type="caution">
    <text evidence="9">The sequence shown here is derived from an EMBL/GenBank/DDBJ whole genome shotgun (WGS) entry which is preliminary data.</text>
</comment>
<keyword evidence="3" id="KW-0547">Nucleotide-binding</keyword>
<dbReference type="AlphaFoldDB" id="K1LCL1"/>
<dbReference type="GO" id="GO:0005737">
    <property type="term" value="C:cytoplasm"/>
    <property type="evidence" value="ECO:0007669"/>
    <property type="project" value="TreeGrafter"/>
</dbReference>
<dbReference type="GO" id="GO:0006164">
    <property type="term" value="P:purine nucleotide biosynthetic process"/>
    <property type="evidence" value="ECO:0007669"/>
    <property type="project" value="UniProtKB-KW"/>
</dbReference>
<proteinExistence type="predicted"/>
<dbReference type="PANTHER" id="PTHR10099">
    <property type="entry name" value="PHOSPHORIBOSYLFORMYLGLYCINAMIDINE SYNTHASE"/>
    <property type="match status" value="1"/>
</dbReference>
<dbReference type="PATRIC" id="fig|883112.3.peg.1252"/>
<dbReference type="InterPro" id="IPR010918">
    <property type="entry name" value="PurM-like_C_dom"/>
</dbReference>
<dbReference type="STRING" id="883112.HMPREF9707_01258"/>
<dbReference type="SUPFAM" id="SSF52317">
    <property type="entry name" value="Class I glutamine amidotransferase-like"/>
    <property type="match status" value="1"/>
</dbReference>
<evidence type="ECO:0000256" key="6">
    <source>
        <dbReference type="ARBA" id="ARBA00022842"/>
    </source>
</evidence>
<dbReference type="GO" id="GO:0005524">
    <property type="term" value="F:ATP binding"/>
    <property type="evidence" value="ECO:0007669"/>
    <property type="project" value="UniProtKB-KW"/>
</dbReference>
<keyword evidence="6" id="KW-0460">Magnesium</keyword>
<evidence type="ECO:0000256" key="1">
    <source>
        <dbReference type="ARBA" id="ARBA00022598"/>
    </source>
</evidence>
<feature type="domain" description="PurM-like C-terminal" evidence="7">
    <location>
        <begin position="428"/>
        <end position="579"/>
    </location>
</feature>
<dbReference type="Proteomes" id="UP000005147">
    <property type="component" value="Unassembled WGS sequence"/>
</dbReference>
<dbReference type="RefSeq" id="WP_006701901.1">
    <property type="nucleotide sequence ID" value="NZ_JH932301.1"/>
</dbReference>
<dbReference type="InterPro" id="IPR036676">
    <property type="entry name" value="PurM-like_C_sf"/>
</dbReference>
<dbReference type="NCBIfam" id="TIGR01857">
    <property type="entry name" value="FGAM-synthase"/>
    <property type="match status" value="1"/>
</dbReference>
<evidence type="ECO:0000313" key="10">
    <source>
        <dbReference type="Proteomes" id="UP000005147"/>
    </source>
</evidence>
<protein>
    <submittedName>
        <fullName evidence="9">Phosphoribosylformylglycinamidine synthase</fullName>
    </submittedName>
</protein>
<dbReference type="EMBL" id="AGZE01000033">
    <property type="protein sequence ID" value="EKB54330.1"/>
    <property type="molecule type" value="Genomic_DNA"/>
</dbReference>
<dbReference type="Gene3D" id="3.30.1330.10">
    <property type="entry name" value="PurM-like, N-terminal domain"/>
    <property type="match status" value="1"/>
</dbReference>
<dbReference type="GO" id="GO:0046872">
    <property type="term" value="F:metal ion binding"/>
    <property type="evidence" value="ECO:0007669"/>
    <property type="project" value="UniProtKB-KW"/>
</dbReference>
<dbReference type="PANTHER" id="PTHR10099:SF1">
    <property type="entry name" value="PHOSPHORIBOSYLFORMYLGLYCINAMIDINE SYNTHASE"/>
    <property type="match status" value="1"/>
</dbReference>
<dbReference type="CDD" id="cd02204">
    <property type="entry name" value="PurL_repeat2"/>
    <property type="match status" value="1"/>
</dbReference>
<dbReference type="SUPFAM" id="SSF56042">
    <property type="entry name" value="PurM C-terminal domain-like"/>
    <property type="match status" value="2"/>
</dbReference>
<keyword evidence="10" id="KW-1185">Reference proteome</keyword>
<dbReference type="Pfam" id="PF02769">
    <property type="entry name" value="AIRS_C"/>
    <property type="match status" value="1"/>
</dbReference>
<evidence type="ECO:0000256" key="2">
    <source>
        <dbReference type="ARBA" id="ARBA00022723"/>
    </source>
</evidence>
<evidence type="ECO:0000313" key="9">
    <source>
        <dbReference type="EMBL" id="EKB54330.1"/>
    </source>
</evidence>
<dbReference type="InterPro" id="IPR010141">
    <property type="entry name" value="FGAM_synthase"/>
</dbReference>
<dbReference type="Pfam" id="PF13507">
    <property type="entry name" value="GATase_5"/>
    <property type="match status" value="1"/>
</dbReference>
<dbReference type="Pfam" id="PF18072">
    <property type="entry name" value="FGAR-AT_linker"/>
    <property type="match status" value="1"/>
</dbReference>
<evidence type="ECO:0000259" key="8">
    <source>
        <dbReference type="Pfam" id="PF18072"/>
    </source>
</evidence>